<dbReference type="PANTHER" id="PTHR39965">
    <property type="entry name" value="CRISPR SYSTEM CMR SUBUNIT CMR6"/>
    <property type="match status" value="1"/>
</dbReference>
<dbReference type="InterPro" id="IPR005537">
    <property type="entry name" value="RAMP_III_fam"/>
</dbReference>
<feature type="domain" description="CRISPR type III-associated protein" evidence="3">
    <location>
        <begin position="89"/>
        <end position="270"/>
    </location>
</feature>
<dbReference type="GO" id="GO:0051607">
    <property type="term" value="P:defense response to virus"/>
    <property type="evidence" value="ECO:0007669"/>
    <property type="project" value="UniProtKB-KW"/>
</dbReference>
<dbReference type="OrthoDB" id="9813956at2"/>
<organism evidence="4 5">
    <name type="scientific">Leucothrix arctica</name>
    <dbReference type="NCBI Taxonomy" id="1481894"/>
    <lineage>
        <taxon>Bacteria</taxon>
        <taxon>Pseudomonadati</taxon>
        <taxon>Pseudomonadota</taxon>
        <taxon>Gammaproteobacteria</taxon>
        <taxon>Thiotrichales</taxon>
        <taxon>Thiotrichaceae</taxon>
        <taxon>Leucothrix</taxon>
    </lineage>
</organism>
<protein>
    <submittedName>
        <fullName evidence="4">Type III-B CRISPR module RAMP protein Cmr6</fullName>
    </submittedName>
</protein>
<evidence type="ECO:0000313" key="4">
    <source>
        <dbReference type="EMBL" id="PWQ99325.1"/>
    </source>
</evidence>
<keyword evidence="5" id="KW-1185">Reference proteome</keyword>
<dbReference type="NCBIfam" id="TIGR01898">
    <property type="entry name" value="cas_TM1791_cmr6"/>
    <property type="match status" value="1"/>
</dbReference>
<name>A0A317CL77_9GAMM</name>
<reference evidence="4 5" key="1">
    <citation type="submission" date="2018-05" db="EMBL/GenBank/DDBJ databases">
        <title>Leucothrix arctica sp. nov., isolated from Arctic seawater.</title>
        <authorList>
            <person name="Choi A."/>
            <person name="Baek K."/>
        </authorList>
    </citation>
    <scope>NUCLEOTIDE SEQUENCE [LARGE SCALE GENOMIC DNA]</scope>
    <source>
        <strain evidence="4 5">IMCC9719</strain>
    </source>
</reference>
<dbReference type="AlphaFoldDB" id="A0A317CL77"/>
<comment type="caution">
    <text evidence="4">The sequence shown here is derived from an EMBL/GenBank/DDBJ whole genome shotgun (WGS) entry which is preliminary data.</text>
</comment>
<evidence type="ECO:0000259" key="3">
    <source>
        <dbReference type="Pfam" id="PF03787"/>
    </source>
</evidence>
<evidence type="ECO:0000313" key="5">
    <source>
        <dbReference type="Proteomes" id="UP000245506"/>
    </source>
</evidence>
<dbReference type="PANTHER" id="PTHR39965:SF1">
    <property type="entry name" value="CRISPR SYSTEM CMR SUBUNIT CMR6"/>
    <property type="match status" value="1"/>
</dbReference>
<feature type="region of interest" description="Disordered" evidence="2">
    <location>
        <begin position="349"/>
        <end position="370"/>
    </location>
</feature>
<dbReference type="InterPro" id="IPR010172">
    <property type="entry name" value="CRISPR-assoc_prot_TM1791"/>
</dbReference>
<keyword evidence="1" id="KW-0051">Antiviral defense</keyword>
<dbReference type="RefSeq" id="WP_109821591.1">
    <property type="nucleotide sequence ID" value="NZ_QGKL01000006.1"/>
</dbReference>
<evidence type="ECO:0000256" key="1">
    <source>
        <dbReference type="ARBA" id="ARBA00023118"/>
    </source>
</evidence>
<sequence>MTAPLYDETRLRASRRKKLGAHKGLWFERFFDKYDQYWELADEDKSNWIDSVSGNAGDSEQLQVFAESQQQLAQQLGGQSRIFETTWNFVTGMGNSHPIENGFSWHPTLGTPYLSGASVKGLVREWIESWSGLEGDELRAASLRWFGSESKEPKEQLKDNRAGSIIFFDAVPFEPVSLGCDIMTPHMKEWYSKGSQISDVSKDSTAIPADWHDPVPVPFLVVKKAKFLFSVGARTEDAKDDIKQVMEVLSYALEQLGAGSKTAAGYGRMEADEKANRNIEKAQKQAALAELPEDARYREMFSDMEEKTLAQMFGKDFNKTLKSAGDSWETMLDALFDVKRSKIEAWANAPKNSAPEKAFKKLKNQTGRVG</sequence>
<accession>A0A317CL77</accession>
<evidence type="ECO:0000256" key="2">
    <source>
        <dbReference type="SAM" id="MobiDB-lite"/>
    </source>
</evidence>
<dbReference type="EMBL" id="QGKL01000006">
    <property type="protein sequence ID" value="PWQ99325.1"/>
    <property type="molecule type" value="Genomic_DNA"/>
</dbReference>
<dbReference type="Pfam" id="PF03787">
    <property type="entry name" value="RAMPs"/>
    <property type="match status" value="1"/>
</dbReference>
<gene>
    <name evidence="4" type="primary">cmr6</name>
    <name evidence="4" type="ORF">DKT75_01090</name>
</gene>
<proteinExistence type="predicted"/>
<dbReference type="Proteomes" id="UP000245506">
    <property type="component" value="Unassembled WGS sequence"/>
</dbReference>